<reference evidence="1 2" key="1">
    <citation type="submission" date="2017-04" db="EMBL/GenBank/DDBJ databases">
        <authorList>
            <person name="Afonso C.L."/>
            <person name="Miller P.J."/>
            <person name="Scott M.A."/>
            <person name="Spackman E."/>
            <person name="Goraichik I."/>
            <person name="Dimitrov K.M."/>
            <person name="Suarez D.L."/>
            <person name="Swayne D.E."/>
        </authorList>
    </citation>
    <scope>NUCLEOTIDE SEQUENCE [LARGE SCALE GENOMIC DNA]</scope>
    <source>
        <strain evidence="1 2">DSM 43828</strain>
    </source>
</reference>
<proteinExistence type="predicted"/>
<dbReference type="Proteomes" id="UP000192674">
    <property type="component" value="Unassembled WGS sequence"/>
</dbReference>
<keyword evidence="2" id="KW-1185">Reference proteome</keyword>
<accession>A0A1Y5X6Z7</accession>
<evidence type="ECO:0000313" key="1">
    <source>
        <dbReference type="EMBL" id="SMC75376.1"/>
    </source>
</evidence>
<gene>
    <name evidence="1" type="ORF">SAMN05661093_01913</name>
</gene>
<dbReference type="AlphaFoldDB" id="A0A1Y5X6Z7"/>
<organism evidence="1 2">
    <name type="scientific">Kibdelosporangium aridum</name>
    <dbReference type="NCBI Taxonomy" id="2030"/>
    <lineage>
        <taxon>Bacteria</taxon>
        <taxon>Bacillati</taxon>
        <taxon>Actinomycetota</taxon>
        <taxon>Actinomycetes</taxon>
        <taxon>Pseudonocardiales</taxon>
        <taxon>Pseudonocardiaceae</taxon>
        <taxon>Kibdelosporangium</taxon>
    </lineage>
</organism>
<evidence type="ECO:0000313" key="2">
    <source>
        <dbReference type="Proteomes" id="UP000192674"/>
    </source>
</evidence>
<protein>
    <submittedName>
        <fullName evidence="1">Uncharacterized protein</fullName>
    </submittedName>
</protein>
<sequence>MTLDGSGPEKIDSFQRAAGCLIESLYEQDKTQRVTTLVEKGDVVGYFGDAEYFPPYRTDDLQPFVGIG</sequence>
<name>A0A1Y5X6Z7_KIBAR</name>
<dbReference type="EMBL" id="FWXV01000001">
    <property type="protein sequence ID" value="SMC75376.1"/>
    <property type="molecule type" value="Genomic_DNA"/>
</dbReference>